<dbReference type="SUPFAM" id="SSF52540">
    <property type="entry name" value="P-loop containing nucleoside triphosphate hydrolases"/>
    <property type="match status" value="1"/>
</dbReference>
<dbReference type="PANTHER" id="PTHR43581">
    <property type="entry name" value="ATP/GTP PHOSPHATASE"/>
    <property type="match status" value="1"/>
</dbReference>
<protein>
    <recommendedName>
        <fullName evidence="1">ATPase AAA-type core domain-containing protein</fullName>
    </recommendedName>
</protein>
<accession>A0A0P9Z4P6</accession>
<dbReference type="InterPro" id="IPR051396">
    <property type="entry name" value="Bact_Antivir_Def_Nuclease"/>
</dbReference>
<evidence type="ECO:0000313" key="2">
    <source>
        <dbReference type="EMBL" id="KPY44602.1"/>
    </source>
</evidence>
<organism evidence="2 3">
    <name type="scientific">Pseudomonas syringae pv. ribicola</name>
    <dbReference type="NCBI Taxonomy" id="55398"/>
    <lineage>
        <taxon>Bacteria</taxon>
        <taxon>Pseudomonadati</taxon>
        <taxon>Pseudomonadota</taxon>
        <taxon>Gammaproteobacteria</taxon>
        <taxon>Pseudomonadales</taxon>
        <taxon>Pseudomonadaceae</taxon>
        <taxon>Pseudomonas</taxon>
    </lineage>
</organism>
<dbReference type="RefSeq" id="WP_004879852.1">
    <property type="nucleotide sequence ID" value="NZ_LJRF01000161.1"/>
</dbReference>
<dbReference type="GO" id="GO:0016887">
    <property type="term" value="F:ATP hydrolysis activity"/>
    <property type="evidence" value="ECO:0007669"/>
    <property type="project" value="InterPro"/>
</dbReference>
<dbReference type="GO" id="GO:0005524">
    <property type="term" value="F:ATP binding"/>
    <property type="evidence" value="ECO:0007669"/>
    <property type="project" value="InterPro"/>
</dbReference>
<dbReference type="InterPro" id="IPR003959">
    <property type="entry name" value="ATPase_AAA_core"/>
</dbReference>
<dbReference type="Pfam" id="PF13304">
    <property type="entry name" value="AAA_21"/>
    <property type="match status" value="1"/>
</dbReference>
<reference evidence="2 3" key="1">
    <citation type="submission" date="2015-09" db="EMBL/GenBank/DDBJ databases">
        <title>Genome announcement of multiple Pseudomonas syringae strains.</title>
        <authorList>
            <person name="Thakur S."/>
            <person name="Wang P.W."/>
            <person name="Gong Y."/>
            <person name="Weir B.S."/>
            <person name="Guttman D.S."/>
        </authorList>
    </citation>
    <scope>NUCLEOTIDE SEQUENCE [LARGE SCALE GENOMIC DNA]</scope>
    <source>
        <strain evidence="2 3">ICMP3882</strain>
    </source>
</reference>
<evidence type="ECO:0000259" key="1">
    <source>
        <dbReference type="Pfam" id="PF13304"/>
    </source>
</evidence>
<dbReference type="EMBL" id="LJRF01000161">
    <property type="protein sequence ID" value="KPY44602.1"/>
    <property type="molecule type" value="Genomic_DNA"/>
</dbReference>
<dbReference type="Proteomes" id="UP000050554">
    <property type="component" value="Unassembled WGS sequence"/>
</dbReference>
<dbReference type="PATRIC" id="fig|55398.3.peg.26"/>
<name>A0A0P9Z4P6_PSESI</name>
<dbReference type="AlphaFoldDB" id="A0A0P9Z4P6"/>
<dbReference type="PANTHER" id="PTHR43581:SF4">
    <property type="entry name" value="ATP_GTP PHOSPHATASE"/>
    <property type="match status" value="1"/>
</dbReference>
<evidence type="ECO:0000313" key="3">
    <source>
        <dbReference type="Proteomes" id="UP000050554"/>
    </source>
</evidence>
<sequence>MQIRQLSIRHFRGVAALDWSPKKSFCCLIGSGDSGKSTILDAIEATLSSRWFTFSEPDFHRCDTATTIVIEVTVGELSRQLKSDERFGLYARGWSTDGQLHDEPEDDDEAVLTVRLTVDSTLEPVWELVCERLEQPRTLSNRDRMLFGLVRLSGEDSRHLAWGQGSVLSRLTGDTSGAASRLAQAYKAARDSANLDQIESLTHAASQAEAFARSLGAYINDTYEPGLELGRSGMSAGSIALHDNGIPLRLAGLGTRRLATLAIQKSAVPEGAIILIDEIEHGLEPHRIIGAIAQLKADQRTAAEAGRSLGQILMTTHSDVALGEASATSLHVCQLSARDRVLMVVPPVSPDAIQALMRHTPRALFARKILVTEGMTEVGLLLGIREFWPDRHDLKPIEQLGSAIANGNGAEAVSLTVALVGLGYRVALFRDSDVPLTAEEMARLNAVEVQVFEYGNLLNTEQAIFYDASALQVQRLLDHARGERGVDPINDSIFPAIGDMDRLTVAEDFATWELVHTALNDQQLRARLAEVASRKKWFKDARISRDIAPIVWSIADGNRASPLAIALAQVEGWLYA</sequence>
<dbReference type="Gene3D" id="3.40.50.300">
    <property type="entry name" value="P-loop containing nucleotide triphosphate hydrolases"/>
    <property type="match status" value="1"/>
</dbReference>
<dbReference type="InterPro" id="IPR027417">
    <property type="entry name" value="P-loop_NTPase"/>
</dbReference>
<proteinExistence type="predicted"/>
<gene>
    <name evidence="2" type="ORF">ALO47_00020</name>
</gene>
<feature type="domain" description="ATPase AAA-type core" evidence="1">
    <location>
        <begin position="195"/>
        <end position="321"/>
    </location>
</feature>
<comment type="caution">
    <text evidence="2">The sequence shown here is derived from an EMBL/GenBank/DDBJ whole genome shotgun (WGS) entry which is preliminary data.</text>
</comment>